<dbReference type="GO" id="GO:0008168">
    <property type="term" value="F:methyltransferase activity"/>
    <property type="evidence" value="ECO:0007669"/>
    <property type="project" value="UniProtKB-KW"/>
</dbReference>
<organism evidence="2 3">
    <name type="scientific">Mizuhopecten yessoensis</name>
    <name type="common">Japanese scallop</name>
    <name type="synonym">Patinopecten yessoensis</name>
    <dbReference type="NCBI Taxonomy" id="6573"/>
    <lineage>
        <taxon>Eukaryota</taxon>
        <taxon>Metazoa</taxon>
        <taxon>Spiralia</taxon>
        <taxon>Lophotrochozoa</taxon>
        <taxon>Mollusca</taxon>
        <taxon>Bivalvia</taxon>
        <taxon>Autobranchia</taxon>
        <taxon>Pteriomorphia</taxon>
        <taxon>Pectinida</taxon>
        <taxon>Pectinoidea</taxon>
        <taxon>Pectinidae</taxon>
        <taxon>Mizuhopecten</taxon>
    </lineage>
</organism>
<keyword evidence="3" id="KW-1185">Reference proteome</keyword>
<dbReference type="SUPFAM" id="SSF53335">
    <property type="entry name" value="S-adenosyl-L-methionine-dependent methyltransferases"/>
    <property type="match status" value="1"/>
</dbReference>
<name>A0A210R684_MIZYE</name>
<dbReference type="GO" id="GO:0032259">
    <property type="term" value="P:methylation"/>
    <property type="evidence" value="ECO:0007669"/>
    <property type="project" value="UniProtKB-KW"/>
</dbReference>
<evidence type="ECO:0000313" key="3">
    <source>
        <dbReference type="Proteomes" id="UP000242188"/>
    </source>
</evidence>
<dbReference type="Gene3D" id="3.40.50.150">
    <property type="entry name" value="Vaccinia Virus protein VP39"/>
    <property type="match status" value="1"/>
</dbReference>
<evidence type="ECO:0000259" key="1">
    <source>
        <dbReference type="Pfam" id="PF13847"/>
    </source>
</evidence>
<accession>A0A210R684</accession>
<dbReference type="PANTHER" id="PTHR45128:SF1">
    <property type="entry name" value="S-ADENOSYLMETHIONINE-DEPENDENT METHYLTRANSFERASE RV2258C"/>
    <property type="match status" value="1"/>
</dbReference>
<dbReference type="AlphaFoldDB" id="A0A210R684"/>
<dbReference type="EMBL" id="NEDP02000155">
    <property type="protein sequence ID" value="OWF56559.1"/>
    <property type="molecule type" value="Genomic_DNA"/>
</dbReference>
<feature type="domain" description="Methyltransferase" evidence="1">
    <location>
        <begin position="28"/>
        <end position="144"/>
    </location>
</feature>
<dbReference type="OrthoDB" id="565050at2759"/>
<keyword evidence="2" id="KW-0489">Methyltransferase</keyword>
<dbReference type="PANTHER" id="PTHR45128">
    <property type="entry name" value="METHYLTRANSFERASE TYPE 11"/>
    <property type="match status" value="1"/>
</dbReference>
<evidence type="ECO:0000313" key="2">
    <source>
        <dbReference type="EMBL" id="OWF56559.1"/>
    </source>
</evidence>
<gene>
    <name evidence="2" type="ORF">KP79_PYT12035</name>
</gene>
<dbReference type="InterPro" id="IPR025714">
    <property type="entry name" value="Methyltranfer_dom"/>
</dbReference>
<dbReference type="Pfam" id="PF13847">
    <property type="entry name" value="Methyltransf_31"/>
    <property type="match status" value="1"/>
</dbReference>
<comment type="caution">
    <text evidence="2">The sequence shown here is derived from an EMBL/GenBank/DDBJ whole genome shotgun (WGS) entry which is preliminary data.</text>
</comment>
<proteinExistence type="predicted"/>
<keyword evidence="2" id="KW-0808">Transferase</keyword>
<dbReference type="InterPro" id="IPR053173">
    <property type="entry name" value="SAM-binding_MTase"/>
</dbReference>
<dbReference type="Proteomes" id="UP000242188">
    <property type="component" value="Unassembled WGS sequence"/>
</dbReference>
<protein>
    <submittedName>
        <fullName evidence="2">Malonyl-[acyl-carrier protein] O-methyltransferase</fullName>
    </submittedName>
</protein>
<dbReference type="InterPro" id="IPR029063">
    <property type="entry name" value="SAM-dependent_MTases_sf"/>
</dbReference>
<reference evidence="2 3" key="1">
    <citation type="journal article" date="2017" name="Nat. Ecol. Evol.">
        <title>Scallop genome provides insights into evolution of bilaterian karyotype and development.</title>
        <authorList>
            <person name="Wang S."/>
            <person name="Zhang J."/>
            <person name="Jiao W."/>
            <person name="Li J."/>
            <person name="Xun X."/>
            <person name="Sun Y."/>
            <person name="Guo X."/>
            <person name="Huan P."/>
            <person name="Dong B."/>
            <person name="Zhang L."/>
            <person name="Hu X."/>
            <person name="Sun X."/>
            <person name="Wang J."/>
            <person name="Zhao C."/>
            <person name="Wang Y."/>
            <person name="Wang D."/>
            <person name="Huang X."/>
            <person name="Wang R."/>
            <person name="Lv J."/>
            <person name="Li Y."/>
            <person name="Zhang Z."/>
            <person name="Liu B."/>
            <person name="Lu W."/>
            <person name="Hui Y."/>
            <person name="Liang J."/>
            <person name="Zhou Z."/>
            <person name="Hou R."/>
            <person name="Li X."/>
            <person name="Liu Y."/>
            <person name="Li H."/>
            <person name="Ning X."/>
            <person name="Lin Y."/>
            <person name="Zhao L."/>
            <person name="Xing Q."/>
            <person name="Dou J."/>
            <person name="Li Y."/>
            <person name="Mao J."/>
            <person name="Guo H."/>
            <person name="Dou H."/>
            <person name="Li T."/>
            <person name="Mu C."/>
            <person name="Jiang W."/>
            <person name="Fu Q."/>
            <person name="Fu X."/>
            <person name="Miao Y."/>
            <person name="Liu J."/>
            <person name="Yu Q."/>
            <person name="Li R."/>
            <person name="Liao H."/>
            <person name="Li X."/>
            <person name="Kong Y."/>
            <person name="Jiang Z."/>
            <person name="Chourrout D."/>
            <person name="Li R."/>
            <person name="Bao Z."/>
        </authorList>
    </citation>
    <scope>NUCLEOTIDE SEQUENCE [LARGE SCALE GENOMIC DNA]</scope>
    <source>
        <strain evidence="2 3">PY_sf001</strain>
    </source>
</reference>
<dbReference type="CDD" id="cd02440">
    <property type="entry name" value="AdoMet_MTases"/>
    <property type="match status" value="1"/>
</dbReference>
<sequence length="239" mass="25956">MNYVRSLRANYNNSIAKELSQLIATHAEKHKNVLDVGCGTGDITTPLAEALPASAVTGCDLSEKAITDAKLGSFTVKNVSYGIENISKLPEDWTKKYDVVLMFDVLHDLQHPEAAIKQVLKVLAADGIVIIVDPKVSSDPLKNVGNIQAAQALTLSSWWCIPSSSCDHGSGLGVGWGWENKEEFLTKAGLVIKSRVCIINSDYNYAYVCKRKLGSYGSRAVHGSGAVDRSRAERKEPIH</sequence>